<comment type="caution">
    <text evidence="1">The sequence shown here is derived from an EMBL/GenBank/DDBJ whole genome shotgun (WGS) entry which is preliminary data.</text>
</comment>
<name>A0A0G0LPN0_9BACT</name>
<reference evidence="1 2" key="1">
    <citation type="journal article" date="2015" name="Nature">
        <title>rRNA introns, odd ribosomes, and small enigmatic genomes across a large radiation of phyla.</title>
        <authorList>
            <person name="Brown C.T."/>
            <person name="Hug L.A."/>
            <person name="Thomas B.C."/>
            <person name="Sharon I."/>
            <person name="Castelle C.J."/>
            <person name="Singh A."/>
            <person name="Wilkins M.J."/>
            <person name="Williams K.H."/>
            <person name="Banfield J.F."/>
        </authorList>
    </citation>
    <scope>NUCLEOTIDE SEQUENCE [LARGE SCALE GENOMIC DNA]</scope>
</reference>
<dbReference type="AlphaFoldDB" id="A0A0G0LPN0"/>
<accession>A0A0G0LPN0</accession>
<dbReference type="STRING" id="1618573.UT19_C0007G0087"/>
<evidence type="ECO:0000313" key="2">
    <source>
        <dbReference type="Proteomes" id="UP000034932"/>
    </source>
</evidence>
<organism evidence="1 2">
    <name type="scientific">Candidatus Woesebacteria bacterium GW2011_GWB1_39_10b</name>
    <dbReference type="NCBI Taxonomy" id="1618573"/>
    <lineage>
        <taxon>Bacteria</taxon>
        <taxon>Candidatus Woeseibacteriota</taxon>
    </lineage>
</organism>
<evidence type="ECO:0000313" key="1">
    <source>
        <dbReference type="EMBL" id="KKQ93843.1"/>
    </source>
</evidence>
<gene>
    <name evidence="1" type="ORF">UT19_C0007G0087</name>
</gene>
<sequence length="51" mass="5858">MSNCCSSHLKKGKIKETDIKKDIMPKSFIGRYLYKLGKADFEKSNRKKGCC</sequence>
<protein>
    <submittedName>
        <fullName evidence="1">Uncharacterized protein</fullName>
    </submittedName>
</protein>
<dbReference type="Proteomes" id="UP000034932">
    <property type="component" value="Unassembled WGS sequence"/>
</dbReference>
<dbReference type="EMBL" id="LBVW01000007">
    <property type="protein sequence ID" value="KKQ93843.1"/>
    <property type="molecule type" value="Genomic_DNA"/>
</dbReference>
<proteinExistence type="predicted"/>